<accession>A0A653EYG7</accession>
<organism evidence="1">
    <name type="scientific">Mycobacterium riyadhense</name>
    <dbReference type="NCBI Taxonomy" id="486698"/>
    <lineage>
        <taxon>Bacteria</taxon>
        <taxon>Bacillati</taxon>
        <taxon>Actinomycetota</taxon>
        <taxon>Actinomycetes</taxon>
        <taxon>Mycobacteriales</taxon>
        <taxon>Mycobacteriaceae</taxon>
        <taxon>Mycobacterium</taxon>
    </lineage>
</organism>
<reference evidence="1" key="1">
    <citation type="submission" date="2019-05" db="EMBL/GenBank/DDBJ databases">
        <authorList>
            <person name="Naeem R."/>
            <person name="Antony C."/>
            <person name="Guan Q."/>
        </authorList>
    </citation>
    <scope>NUCLEOTIDE SEQUENCE</scope>
    <source>
        <strain evidence="1">2</strain>
    </source>
</reference>
<dbReference type="EMBL" id="LR589121">
    <property type="protein sequence ID" value="VTP01796.1"/>
    <property type="molecule type" value="Genomic_DNA"/>
</dbReference>
<sequence length="56" mass="6319">MVFWRVLRERPIELARVCALTPHSRAELESSFSAALEDLDELERARRTLGAPQPGA</sequence>
<evidence type="ECO:0000313" key="1">
    <source>
        <dbReference type="EMBL" id="VTP01796.1"/>
    </source>
</evidence>
<proteinExistence type="predicted"/>
<dbReference type="AlphaFoldDB" id="A0A653EYG7"/>
<protein>
    <submittedName>
        <fullName evidence="1">Uncharacterized protein</fullName>
    </submittedName>
</protein>
<name>A0A653EYG7_9MYCO</name>
<gene>
    <name evidence="1" type="ORF">BIN_B_04196</name>
</gene>